<dbReference type="NCBIfam" id="NF041005">
    <property type="entry name" value="cell_div_CdvB1_B2"/>
    <property type="match status" value="1"/>
</dbReference>
<dbReference type="InterPro" id="IPR053492">
    <property type="entry name" value="Cell_Div_Machinery_Comp"/>
</dbReference>
<dbReference type="PATRIC" id="fig|2287.9.peg.438"/>
<sequence>MFPSVFIFTLLYSSSFHLRSKYITTLSVDTKMSYSGSSSSLMNVFGILLISDSNNLNSSHYVFDLIRVDEVRYILAMLGKDFQKMWGYEENKFKIKGSKEPLKYKLVQAHYKISSMISRLDAYISRMQERDKILFERVVEAQMSKDTQRAAMYANEVAEIRKISRQLLTTQIALEQVQLRLETVTELGDVFVNLIPVLGVIGELKSALRGIMPEVSLELTELGEGLQEIVTESGEFTGMGSYAAASSPEARKILEEASVVAEQRMKEKFPDLPVGTGLASKSNS</sequence>
<dbReference type="Proteomes" id="UP000076770">
    <property type="component" value="Chromosome i"/>
</dbReference>
<evidence type="ECO:0000313" key="1">
    <source>
        <dbReference type="EMBL" id="SAI83989.1"/>
    </source>
</evidence>
<accession>A0A157SYA5</accession>
<evidence type="ECO:0000313" key="2">
    <source>
        <dbReference type="Proteomes" id="UP000076770"/>
    </source>
</evidence>
<protein>
    <submittedName>
        <fullName evidence="1">Uncharacterized protein</fullName>
    </submittedName>
</protein>
<reference evidence="2" key="1">
    <citation type="submission" date="2016-04" db="EMBL/GenBank/DDBJ databases">
        <authorList>
            <person name="Shah S.A."/>
            <person name="Garrett R.A."/>
        </authorList>
    </citation>
    <scope>NUCLEOTIDE SEQUENCE [LARGE SCALE GENOMIC DNA]</scope>
    <source>
        <strain evidence="2">ATCC 35091 / DSM 1616 / JCM 8930 / NBRC 15331 / P1</strain>
    </source>
</reference>
<dbReference type="AlphaFoldDB" id="A0A157SYA5"/>
<dbReference type="Gene3D" id="6.10.140.1230">
    <property type="match status" value="1"/>
</dbReference>
<dbReference type="EMBL" id="LT549890">
    <property type="protein sequence ID" value="SAI83989.1"/>
    <property type="molecule type" value="Genomic_DNA"/>
</dbReference>
<name>A0A157SYA5_SACSO</name>
<proteinExistence type="predicted"/>
<organism evidence="1 2">
    <name type="scientific">Saccharolobus solfataricus</name>
    <name type="common">Sulfolobus solfataricus</name>
    <dbReference type="NCBI Taxonomy" id="2287"/>
    <lineage>
        <taxon>Archaea</taxon>
        <taxon>Thermoproteota</taxon>
        <taxon>Thermoprotei</taxon>
        <taxon>Sulfolobales</taxon>
        <taxon>Sulfolobaceae</taxon>
        <taxon>Saccharolobus</taxon>
    </lineage>
</organism>
<gene>
    <name evidence="1" type="ORF">SSOP1_0434</name>
</gene>